<dbReference type="GO" id="GO:0000271">
    <property type="term" value="P:polysaccharide biosynthetic process"/>
    <property type="evidence" value="ECO:0007669"/>
    <property type="project" value="InterPro"/>
</dbReference>
<protein>
    <submittedName>
        <fullName evidence="7">GtrA family protein</fullName>
    </submittedName>
</protein>
<comment type="subcellular location">
    <subcellularLocation>
        <location evidence="1">Membrane</location>
        <topology evidence="1">Multi-pass membrane protein</topology>
    </subcellularLocation>
</comment>
<evidence type="ECO:0000259" key="6">
    <source>
        <dbReference type="Pfam" id="PF04138"/>
    </source>
</evidence>
<name>A0A4Q0AIR2_9BACT</name>
<reference evidence="7" key="1">
    <citation type="submission" date="2019-01" db="EMBL/GenBank/DDBJ databases">
        <title>Genomic signatures and co-occurrence patterns of the ultra-small Saccharimodia (Patescibacteria phylum) suggest a symbiotic lifestyle.</title>
        <authorList>
            <person name="Lemos L."/>
            <person name="Medeiros J."/>
            <person name="Andreote F."/>
            <person name="Fernandes G."/>
            <person name="Varani A."/>
            <person name="Oliveira G."/>
            <person name="Pylro V."/>
        </authorList>
    </citation>
    <scope>NUCLEOTIDE SEQUENCE [LARGE SCALE GENOMIC DNA]</scope>
    <source>
        <strain evidence="7">AMD01</strain>
    </source>
</reference>
<sequence>MNRRPLRYLAVGLTAYGAEMGSLAALKAVALSDLYAVAISFWVGLLVSFWLQKLFTFKEKSLVPRRLGRELLGYGLLVAFNYLFTLGLVRLLAPSTSVYLARSVAIALITLWNYFAYKIIFTRRATEPAAAAKLIAWLPWLALGLLAALGGTAAFLDARTNISSDGIINGLMFASLSGPGQLVFPAGHSFLLKWPLMAAQAALGLSFWSFQIWSAVLAVATYLGWMALNWRLFGRLAAALSALALLSAVWLTRPYAPFTLLPTDIAMITVRNLEIVWFGIYLALLPKVGGPKRKSFWLAASFMALLAASDPWFGLLALGASGFWCLLWLTGKRFGGGRFLSAAPWHGLAASGLAAGLGYLLIKLIDATGLVRFFFAPPPALAVSISDVAGNLVRAAKASLEVFGAPLAGRPINAETLPIMFNAVLAAAVVWLAFRLIGQVLKSKKPISDAEQTLVLMVLAAVSAYVWFAASAYNADNETRYFIFSLFSGSSLIGYWLSRRRGAGRYALIFTGLVTAALIAGTPEAWAERQTWQQRAAEDQRYAATAANQLERHQITVLAGGYWSVFPIKLAATQNGYQLTAVALENCRQRRADLINREWYRPSSSGTRSAALVERDFSGNYYRQECRDSNYPATFGPPDRVVELPPIAGRTRAELWIYNRDVRAQIQTTPAWQSVF</sequence>
<feature type="transmembrane region" description="Helical" evidence="5">
    <location>
        <begin position="99"/>
        <end position="117"/>
    </location>
</feature>
<dbReference type="EMBL" id="SCKW01000027">
    <property type="protein sequence ID" value="RWZ78950.1"/>
    <property type="molecule type" value="Genomic_DNA"/>
</dbReference>
<feature type="transmembrane region" description="Helical" evidence="5">
    <location>
        <begin position="71"/>
        <end position="93"/>
    </location>
</feature>
<feature type="transmembrane region" description="Helical" evidence="5">
    <location>
        <begin position="454"/>
        <end position="473"/>
    </location>
</feature>
<evidence type="ECO:0000256" key="5">
    <source>
        <dbReference type="SAM" id="Phobius"/>
    </source>
</evidence>
<feature type="transmembrane region" description="Helical" evidence="5">
    <location>
        <begin position="416"/>
        <end position="434"/>
    </location>
</feature>
<feature type="transmembrane region" description="Helical" evidence="5">
    <location>
        <begin position="479"/>
        <end position="497"/>
    </location>
</feature>
<dbReference type="Pfam" id="PF04138">
    <property type="entry name" value="GtrA_DPMS_TM"/>
    <property type="match status" value="1"/>
</dbReference>
<keyword evidence="3 5" id="KW-1133">Transmembrane helix</keyword>
<dbReference type="Proteomes" id="UP000289269">
    <property type="component" value="Unassembled WGS sequence"/>
</dbReference>
<evidence type="ECO:0000256" key="4">
    <source>
        <dbReference type="ARBA" id="ARBA00023136"/>
    </source>
</evidence>
<feature type="transmembrane region" description="Helical" evidence="5">
    <location>
        <begin position="34"/>
        <end position="51"/>
    </location>
</feature>
<evidence type="ECO:0000256" key="3">
    <source>
        <dbReference type="ARBA" id="ARBA00022989"/>
    </source>
</evidence>
<evidence type="ECO:0000313" key="8">
    <source>
        <dbReference type="Proteomes" id="UP000289269"/>
    </source>
</evidence>
<evidence type="ECO:0000313" key="7">
    <source>
        <dbReference type="EMBL" id="RWZ78950.1"/>
    </source>
</evidence>
<feature type="domain" description="GtrA/DPMS transmembrane" evidence="6">
    <location>
        <begin position="7"/>
        <end position="120"/>
    </location>
</feature>
<evidence type="ECO:0000256" key="1">
    <source>
        <dbReference type="ARBA" id="ARBA00004141"/>
    </source>
</evidence>
<feature type="transmembrane region" description="Helical" evidence="5">
    <location>
        <begin position="506"/>
        <end position="526"/>
    </location>
</feature>
<feature type="transmembrane region" description="Helical" evidence="5">
    <location>
        <begin position="265"/>
        <end position="284"/>
    </location>
</feature>
<feature type="transmembrane region" description="Helical" evidence="5">
    <location>
        <begin position="201"/>
        <end position="225"/>
    </location>
</feature>
<keyword evidence="2 5" id="KW-0812">Transmembrane</keyword>
<evidence type="ECO:0000256" key="2">
    <source>
        <dbReference type="ARBA" id="ARBA00022692"/>
    </source>
</evidence>
<accession>A0A4Q0AIR2</accession>
<gene>
    <name evidence="7" type="ORF">EOT04_02655</name>
</gene>
<dbReference type="AlphaFoldDB" id="A0A4Q0AIR2"/>
<feature type="transmembrane region" description="Helical" evidence="5">
    <location>
        <begin position="137"/>
        <end position="156"/>
    </location>
</feature>
<feature type="transmembrane region" description="Helical" evidence="5">
    <location>
        <begin position="232"/>
        <end position="253"/>
    </location>
</feature>
<proteinExistence type="predicted"/>
<dbReference type="InterPro" id="IPR007267">
    <property type="entry name" value="GtrA_DPMS_TM"/>
</dbReference>
<dbReference type="GO" id="GO:0016020">
    <property type="term" value="C:membrane"/>
    <property type="evidence" value="ECO:0007669"/>
    <property type="project" value="UniProtKB-SubCell"/>
</dbReference>
<comment type="caution">
    <text evidence="7">The sequence shown here is derived from an EMBL/GenBank/DDBJ whole genome shotgun (WGS) entry which is preliminary data.</text>
</comment>
<feature type="transmembrane region" description="Helical" evidence="5">
    <location>
        <begin position="343"/>
        <end position="362"/>
    </location>
</feature>
<feature type="transmembrane region" description="Helical" evidence="5">
    <location>
        <begin position="374"/>
        <end position="396"/>
    </location>
</feature>
<keyword evidence="8" id="KW-1185">Reference proteome</keyword>
<feature type="transmembrane region" description="Helical" evidence="5">
    <location>
        <begin position="296"/>
        <end position="323"/>
    </location>
</feature>
<keyword evidence="4 5" id="KW-0472">Membrane</keyword>
<organism evidence="7 8">
    <name type="scientific">Candidatus Chaera renei</name>
    <dbReference type="NCBI Taxonomy" id="2506947"/>
    <lineage>
        <taxon>Bacteria</taxon>
        <taxon>Candidatus Saccharimonadota</taxon>
        <taxon>Candidatus Saccharimonadia</taxon>
        <taxon>Candidatus Saccharimonadales</taxon>
        <taxon>Candidatus Saccharimonadaceae</taxon>
        <taxon>Candidatus Chaera</taxon>
    </lineage>
</organism>